<accession>A0A7V7RM17</accession>
<comment type="subcellular location">
    <subcellularLocation>
        <location evidence="6">Cell membrane</location>
    </subcellularLocation>
    <subcellularLocation>
        <location evidence="1">Membrane</location>
        <topology evidence="1">Multi-pass membrane protein</topology>
    </subcellularLocation>
</comment>
<gene>
    <name evidence="9" type="ORF">F7732_14290</name>
</gene>
<feature type="region of interest" description="Disordered" evidence="7">
    <location>
        <begin position="482"/>
        <end position="501"/>
    </location>
</feature>
<protein>
    <submittedName>
        <fullName evidence="9">Spore germination protein</fullName>
    </submittedName>
</protein>
<keyword evidence="10" id="KW-1185">Reference proteome</keyword>
<dbReference type="InterPro" id="IPR004995">
    <property type="entry name" value="Spore_Ger"/>
</dbReference>
<reference evidence="9 10" key="1">
    <citation type="journal article" date="2014" name="Arch. Microbiol.">
        <title>Bacillus mesophilum sp. nov., strain IITR-54T, a novel 4-chlorobiphenyl dechlorinating bacterium.</title>
        <authorList>
            <person name="Manickam N."/>
            <person name="Singh N.K."/>
            <person name="Bajaj A."/>
            <person name="Kumar R.M."/>
            <person name="Kaur G."/>
            <person name="Kaur N."/>
            <person name="Bala M."/>
            <person name="Kumar A."/>
            <person name="Mayilraj S."/>
        </authorList>
    </citation>
    <scope>NUCLEOTIDE SEQUENCE [LARGE SCALE GENOMIC DNA]</scope>
    <source>
        <strain evidence="9 10">IITR-54</strain>
    </source>
</reference>
<dbReference type="OrthoDB" id="9772630at2"/>
<evidence type="ECO:0000256" key="8">
    <source>
        <dbReference type="SAM" id="Phobius"/>
    </source>
</evidence>
<evidence type="ECO:0000256" key="2">
    <source>
        <dbReference type="ARBA" id="ARBA00005278"/>
    </source>
</evidence>
<sequence>MDPLPDSLEGHINELKSLLHQTSDLLIDDIYVGSLKAKLCYIESICDSSHIYEKIQHPLNTIPTVTDQNLRLDSKRELIRLFSSAQLHFSDDLKEAGKKLVEGFALVILKDSEPYCFIQVKGTETRSISEPTTQTIIRGPKDGFVEDLSTNLSLIRSRIKNPNLCFQKYIIGEDTSTSVTIGYMGNIVNNKILEEVKTRLEDIKTFAIFESSNVEEMIADKTFTPFPLIYNSERPDSVAAHIVSGKIAIIVDGTPFVLTAPATFNDFFSISEDYYQPFFMASFLRIIRYFSFVISLLLPSLYVAIITFHHEMIPTTLITKIFSQREGIPFPAVIEALVMEITFEILREAGVRMPRAVGQTVSIVGGLVIGQSAVEAGIVSNFMVIIVALTAIASFVSPVYNLAISTRMLRFVFILFGGMIGFYGIILALIVMVSHLNSLRSFGVPYLTPVTPFIAADQQDTFVRLPYFMMFSRPKYLKTKKEAKQFNDNSPTPPLNKDGQK</sequence>
<feature type="transmembrane region" description="Helical" evidence="8">
    <location>
        <begin position="378"/>
        <end position="400"/>
    </location>
</feature>
<evidence type="ECO:0000256" key="5">
    <source>
        <dbReference type="ARBA" id="ARBA00023136"/>
    </source>
</evidence>
<dbReference type="PIRSF" id="PIRSF005690">
    <property type="entry name" value="GerBA"/>
    <property type="match status" value="1"/>
</dbReference>
<comment type="similarity">
    <text evidence="2 6">Belongs to the GerABKA family.</text>
</comment>
<dbReference type="Pfam" id="PF03323">
    <property type="entry name" value="GerA"/>
    <property type="match status" value="1"/>
</dbReference>
<evidence type="ECO:0000256" key="7">
    <source>
        <dbReference type="SAM" id="MobiDB-lite"/>
    </source>
</evidence>
<feature type="transmembrane region" description="Helical" evidence="8">
    <location>
        <begin position="286"/>
        <end position="308"/>
    </location>
</feature>
<evidence type="ECO:0000313" key="10">
    <source>
        <dbReference type="Proteomes" id="UP000441354"/>
    </source>
</evidence>
<organism evidence="9 10">
    <name type="scientific">Bacillus mesophilum</name>
    <dbReference type="NCBI Taxonomy" id="1071718"/>
    <lineage>
        <taxon>Bacteria</taxon>
        <taxon>Bacillati</taxon>
        <taxon>Bacillota</taxon>
        <taxon>Bacilli</taxon>
        <taxon>Bacillales</taxon>
        <taxon>Bacillaceae</taxon>
        <taxon>Bacillus</taxon>
    </lineage>
</organism>
<dbReference type="GO" id="GO:0005886">
    <property type="term" value="C:plasma membrane"/>
    <property type="evidence" value="ECO:0007669"/>
    <property type="project" value="UniProtKB-SubCell"/>
</dbReference>
<dbReference type="Proteomes" id="UP000441354">
    <property type="component" value="Unassembled WGS sequence"/>
</dbReference>
<proteinExistence type="inferred from homology"/>
<evidence type="ECO:0000256" key="6">
    <source>
        <dbReference type="PIRNR" id="PIRNR005690"/>
    </source>
</evidence>
<dbReference type="PANTHER" id="PTHR22550:SF5">
    <property type="entry name" value="LEUCINE ZIPPER PROTEIN 4"/>
    <property type="match status" value="1"/>
</dbReference>
<dbReference type="EMBL" id="WBOT01000004">
    <property type="protein sequence ID" value="KAB2332051.1"/>
    <property type="molecule type" value="Genomic_DNA"/>
</dbReference>
<dbReference type="InterPro" id="IPR050768">
    <property type="entry name" value="UPF0353/GerABKA_families"/>
</dbReference>
<dbReference type="GO" id="GO:0009847">
    <property type="term" value="P:spore germination"/>
    <property type="evidence" value="ECO:0007669"/>
    <property type="project" value="UniProtKB-UniRule"/>
</dbReference>
<dbReference type="PANTHER" id="PTHR22550">
    <property type="entry name" value="SPORE GERMINATION PROTEIN"/>
    <property type="match status" value="1"/>
</dbReference>
<evidence type="ECO:0000256" key="4">
    <source>
        <dbReference type="ARBA" id="ARBA00022989"/>
    </source>
</evidence>
<feature type="transmembrane region" description="Helical" evidence="8">
    <location>
        <begin position="412"/>
        <end position="433"/>
    </location>
</feature>
<name>A0A7V7RM17_9BACI</name>
<keyword evidence="5 6" id="KW-0472">Membrane</keyword>
<evidence type="ECO:0000313" key="9">
    <source>
        <dbReference type="EMBL" id="KAB2332051.1"/>
    </source>
</evidence>
<keyword evidence="4 8" id="KW-1133">Transmembrane helix</keyword>
<evidence type="ECO:0000256" key="1">
    <source>
        <dbReference type="ARBA" id="ARBA00004141"/>
    </source>
</evidence>
<comment type="caution">
    <text evidence="9">The sequence shown here is derived from an EMBL/GenBank/DDBJ whole genome shotgun (WGS) entry which is preliminary data.</text>
</comment>
<dbReference type="AlphaFoldDB" id="A0A7V7RM17"/>
<keyword evidence="3 8" id="KW-0812">Transmembrane</keyword>
<evidence type="ECO:0000256" key="3">
    <source>
        <dbReference type="ARBA" id="ARBA00022692"/>
    </source>
</evidence>